<reference evidence="1 2" key="1">
    <citation type="journal article" date="2024" name="G3 (Bethesda)">
        <title>Genome assembly of Hibiscus sabdariffa L. provides insights into metabolisms of medicinal natural products.</title>
        <authorList>
            <person name="Kim T."/>
        </authorList>
    </citation>
    <scope>NUCLEOTIDE SEQUENCE [LARGE SCALE GENOMIC DNA]</scope>
    <source>
        <strain evidence="1">TK-2024</strain>
        <tissue evidence="1">Old leaves</tissue>
    </source>
</reference>
<organism evidence="1 2">
    <name type="scientific">Hibiscus sabdariffa</name>
    <name type="common">roselle</name>
    <dbReference type="NCBI Taxonomy" id="183260"/>
    <lineage>
        <taxon>Eukaryota</taxon>
        <taxon>Viridiplantae</taxon>
        <taxon>Streptophyta</taxon>
        <taxon>Embryophyta</taxon>
        <taxon>Tracheophyta</taxon>
        <taxon>Spermatophyta</taxon>
        <taxon>Magnoliopsida</taxon>
        <taxon>eudicotyledons</taxon>
        <taxon>Gunneridae</taxon>
        <taxon>Pentapetalae</taxon>
        <taxon>rosids</taxon>
        <taxon>malvids</taxon>
        <taxon>Malvales</taxon>
        <taxon>Malvaceae</taxon>
        <taxon>Malvoideae</taxon>
        <taxon>Hibiscus</taxon>
    </lineage>
</organism>
<feature type="non-terminal residue" evidence="1">
    <location>
        <position position="1"/>
    </location>
</feature>
<evidence type="ECO:0000313" key="2">
    <source>
        <dbReference type="Proteomes" id="UP001472677"/>
    </source>
</evidence>
<sequence length="95" mass="10771">KKAEPPIPGMATLSFNYSDPQQLITGFINPVPPKDLTAGSQFDHYTRKPVLLMVCMCKPNILDVHSSAKRPILEFSSLWPHTFFFHTGFVFIHEP</sequence>
<protein>
    <submittedName>
        <fullName evidence="1">Uncharacterized protein</fullName>
    </submittedName>
</protein>
<evidence type="ECO:0000313" key="1">
    <source>
        <dbReference type="EMBL" id="KAK8486527.1"/>
    </source>
</evidence>
<keyword evidence="2" id="KW-1185">Reference proteome</keyword>
<gene>
    <name evidence="1" type="ORF">V6N12_017839</name>
</gene>
<comment type="caution">
    <text evidence="1">The sequence shown here is derived from an EMBL/GenBank/DDBJ whole genome shotgun (WGS) entry which is preliminary data.</text>
</comment>
<name>A0ABR2A1G2_9ROSI</name>
<proteinExistence type="predicted"/>
<dbReference type="EMBL" id="JBBPBM010001166">
    <property type="protein sequence ID" value="KAK8486527.1"/>
    <property type="molecule type" value="Genomic_DNA"/>
</dbReference>
<dbReference type="Proteomes" id="UP001472677">
    <property type="component" value="Unassembled WGS sequence"/>
</dbReference>
<accession>A0ABR2A1G2</accession>